<proteinExistence type="predicted"/>
<dbReference type="Proteomes" id="UP001174936">
    <property type="component" value="Unassembled WGS sequence"/>
</dbReference>
<organism evidence="1 2">
    <name type="scientific">Cercophora newfieldiana</name>
    <dbReference type="NCBI Taxonomy" id="92897"/>
    <lineage>
        <taxon>Eukaryota</taxon>
        <taxon>Fungi</taxon>
        <taxon>Dikarya</taxon>
        <taxon>Ascomycota</taxon>
        <taxon>Pezizomycotina</taxon>
        <taxon>Sordariomycetes</taxon>
        <taxon>Sordariomycetidae</taxon>
        <taxon>Sordariales</taxon>
        <taxon>Lasiosphaeriaceae</taxon>
        <taxon>Cercophora</taxon>
    </lineage>
</organism>
<name>A0AA40CU05_9PEZI</name>
<dbReference type="EMBL" id="JAULSV010000003">
    <property type="protein sequence ID" value="KAK0648979.1"/>
    <property type="molecule type" value="Genomic_DNA"/>
</dbReference>
<protein>
    <submittedName>
        <fullName evidence="1">Uncharacterized protein</fullName>
    </submittedName>
</protein>
<sequence length="56" mass="6250">MLPPLQGTDIEEGDHPLHDLSHLTAAFTRGSVVHLQCDSLFLWIYGSLRSALRCCK</sequence>
<keyword evidence="2" id="KW-1185">Reference proteome</keyword>
<evidence type="ECO:0000313" key="1">
    <source>
        <dbReference type="EMBL" id="KAK0648979.1"/>
    </source>
</evidence>
<reference evidence="1" key="1">
    <citation type="submission" date="2023-06" db="EMBL/GenBank/DDBJ databases">
        <title>Genome-scale phylogeny and comparative genomics of the fungal order Sordariales.</title>
        <authorList>
            <consortium name="Lawrence Berkeley National Laboratory"/>
            <person name="Hensen N."/>
            <person name="Bonometti L."/>
            <person name="Westerberg I."/>
            <person name="Brannstrom I.O."/>
            <person name="Guillou S."/>
            <person name="Cros-Aarteil S."/>
            <person name="Calhoun S."/>
            <person name="Haridas S."/>
            <person name="Kuo A."/>
            <person name="Mondo S."/>
            <person name="Pangilinan J."/>
            <person name="Riley R."/>
            <person name="Labutti K."/>
            <person name="Andreopoulos B."/>
            <person name="Lipzen A."/>
            <person name="Chen C."/>
            <person name="Yanf M."/>
            <person name="Daum C."/>
            <person name="Ng V."/>
            <person name="Clum A."/>
            <person name="Steindorff A."/>
            <person name="Ohm R."/>
            <person name="Martin F."/>
            <person name="Silar P."/>
            <person name="Natvig D."/>
            <person name="Lalanne C."/>
            <person name="Gautier V."/>
            <person name="Ament-Velasquez S.L."/>
            <person name="Kruys A."/>
            <person name="Hutchinson M.I."/>
            <person name="Powell A.J."/>
            <person name="Barry K."/>
            <person name="Miller A.N."/>
            <person name="Grigoriev I.V."/>
            <person name="Debuchy R."/>
            <person name="Gladieux P."/>
            <person name="Thoren M.H."/>
            <person name="Johannesson H."/>
        </authorList>
    </citation>
    <scope>NUCLEOTIDE SEQUENCE</scope>
    <source>
        <strain evidence="1">SMH2532-1</strain>
    </source>
</reference>
<accession>A0AA40CU05</accession>
<dbReference type="AlphaFoldDB" id="A0AA40CU05"/>
<evidence type="ECO:0000313" key="2">
    <source>
        <dbReference type="Proteomes" id="UP001174936"/>
    </source>
</evidence>
<gene>
    <name evidence="1" type="ORF">B0T16DRAFT_409213</name>
</gene>
<comment type="caution">
    <text evidence="1">The sequence shown here is derived from an EMBL/GenBank/DDBJ whole genome shotgun (WGS) entry which is preliminary data.</text>
</comment>